<dbReference type="AlphaFoldDB" id="A0A173QVY1"/>
<accession>A0A173QVY1</accession>
<dbReference type="GO" id="GO:0005886">
    <property type="term" value="C:plasma membrane"/>
    <property type="evidence" value="ECO:0007669"/>
    <property type="project" value="UniProtKB-SubCell"/>
</dbReference>
<reference evidence="6 7" key="1">
    <citation type="journal article" date="2019" name="Nat. Med.">
        <title>A library of human gut bacterial isolates paired with longitudinal multiomics data enables mechanistic microbiome research.</title>
        <authorList>
            <person name="Poyet M."/>
            <person name="Groussin M."/>
            <person name="Gibbons S.M."/>
            <person name="Avila-Pacheco J."/>
            <person name="Jiang X."/>
            <person name="Kearney S.M."/>
            <person name="Perrotta A.R."/>
            <person name="Berdy B."/>
            <person name="Zhao S."/>
            <person name="Lieberman T.D."/>
            <person name="Swanson P.K."/>
            <person name="Smith M."/>
            <person name="Roesemann S."/>
            <person name="Alexander J.E."/>
            <person name="Rich S.A."/>
            <person name="Livny J."/>
            <person name="Vlamakis H."/>
            <person name="Clish C."/>
            <person name="Bullock K."/>
            <person name="Deik A."/>
            <person name="Scott J."/>
            <person name="Pierce K.A."/>
            <person name="Xavier R.J."/>
            <person name="Alm E.J."/>
        </authorList>
    </citation>
    <scope>NUCLEOTIDE SEQUENCE [LARGE SCALE GENOMIC DNA]</scope>
    <source>
        <strain evidence="6 7">BIOML-A198</strain>
    </source>
</reference>
<evidence type="ECO:0000313" key="7">
    <source>
        <dbReference type="Proteomes" id="UP000487649"/>
    </source>
</evidence>
<keyword evidence="4" id="KW-1133">Transmembrane helix</keyword>
<dbReference type="CDD" id="cd13124">
    <property type="entry name" value="MATE_SpoVB_like"/>
    <property type="match status" value="1"/>
</dbReference>
<evidence type="ECO:0000256" key="1">
    <source>
        <dbReference type="ARBA" id="ARBA00004651"/>
    </source>
</evidence>
<dbReference type="InterPro" id="IPR014249">
    <property type="entry name" value="Spore_V_B"/>
</dbReference>
<dbReference type="Pfam" id="PF01943">
    <property type="entry name" value="Polysacc_synt"/>
    <property type="match status" value="1"/>
</dbReference>
<evidence type="ECO:0000313" key="6">
    <source>
        <dbReference type="EMBL" id="MTK21283.1"/>
    </source>
</evidence>
<keyword evidence="2" id="KW-1003">Cell membrane</keyword>
<dbReference type="GeneID" id="60057289"/>
<evidence type="ECO:0000256" key="5">
    <source>
        <dbReference type="ARBA" id="ARBA00023136"/>
    </source>
</evidence>
<dbReference type="RefSeq" id="WP_006784227.1">
    <property type="nucleotide sequence ID" value="NZ_CABJBH010000005.1"/>
</dbReference>
<keyword evidence="3" id="KW-0812">Transmembrane</keyword>
<dbReference type="EMBL" id="WMQE01000014">
    <property type="protein sequence ID" value="MTK21283.1"/>
    <property type="molecule type" value="Genomic_DNA"/>
</dbReference>
<organism evidence="6 7">
    <name type="scientific">Turicibacter sanguinis</name>
    <dbReference type="NCBI Taxonomy" id="154288"/>
    <lineage>
        <taxon>Bacteria</taxon>
        <taxon>Bacillati</taxon>
        <taxon>Bacillota</taxon>
        <taxon>Erysipelotrichia</taxon>
        <taxon>Erysipelotrichales</taxon>
        <taxon>Turicibacteraceae</taxon>
        <taxon>Turicibacter</taxon>
    </lineage>
</organism>
<dbReference type="InterPro" id="IPR024923">
    <property type="entry name" value="PG_synth_SpoVB"/>
</dbReference>
<evidence type="ECO:0000256" key="2">
    <source>
        <dbReference type="ARBA" id="ARBA00022475"/>
    </source>
</evidence>
<name>A0A173QVY1_9FIRM</name>
<dbReference type="Proteomes" id="UP000487649">
    <property type="component" value="Unassembled WGS sequence"/>
</dbReference>
<dbReference type="PANTHER" id="PTHR30250">
    <property type="entry name" value="PST FAMILY PREDICTED COLANIC ACID TRANSPORTER"/>
    <property type="match status" value="1"/>
</dbReference>
<dbReference type="NCBIfam" id="TIGR02900">
    <property type="entry name" value="spore_V_B"/>
    <property type="match status" value="1"/>
</dbReference>
<evidence type="ECO:0000256" key="3">
    <source>
        <dbReference type="ARBA" id="ARBA00022692"/>
    </source>
</evidence>
<protein>
    <submittedName>
        <fullName evidence="6">Stage V sporulation protein B</fullName>
    </submittedName>
</protein>
<proteinExistence type="predicted"/>
<sequence length="508" mass="56173">MKKQSVAQGTLILVVAGLITKILGMINRIIVTRLLGEDGIGIYMLISPTLMLLTTFASIGLPVAIPTLISRANKRQKKILSVSLIIAMASSLLISIILFFTAKPLAVYLLKDARTYLPLISIGPLLFCVSLSSILKAYFQGEQNMYPSAISTLVEQIVRIIICIFFINWLLPYGVIYGVVGTIWASIAGELASIFILIVMFLNNMRINHRGANLLPTRLTSQNFKDVIAISLPATGSRLIGSFSHFLEPIIVVQCLYQIGYTSESSAKLYGAVSGFALPMLLMPSFITMAVTQSIVPPISQAFASKNFERIHSHLNAAFQLSFLPSGLYTVLLMIFPFELMKLLYGTSTGSDYLLIMAPFFLLYYFQGPMTASLQAIDEASRAMTTTLISSIIKIIMMVVLLLIPSLNIYGLIISVLFNIVFITGWHYIIIHKKIGYSMDLRAVINGTLIIGITFLLGRYLSATMSFFTNPFLNMIFIMMIVSIAYLFLIVICGLFPTQKMTTSIKTK</sequence>
<evidence type="ECO:0000256" key="4">
    <source>
        <dbReference type="ARBA" id="ARBA00022989"/>
    </source>
</evidence>
<dbReference type="PIRSF" id="PIRSF038958">
    <property type="entry name" value="PG_synth_SpoVB"/>
    <property type="match status" value="1"/>
</dbReference>
<dbReference type="OrthoDB" id="9775950at2"/>
<gene>
    <name evidence="6" type="primary">spoVB</name>
    <name evidence="6" type="ORF">GMA92_07605</name>
</gene>
<dbReference type="InterPro" id="IPR002797">
    <property type="entry name" value="Polysacc_synth"/>
</dbReference>
<comment type="caution">
    <text evidence="6">The sequence shown here is derived from an EMBL/GenBank/DDBJ whole genome shotgun (WGS) entry which is preliminary data.</text>
</comment>
<keyword evidence="5" id="KW-0472">Membrane</keyword>
<dbReference type="PANTHER" id="PTHR30250:SF24">
    <property type="entry name" value="STAGE V SPORULATION PROTEIN B"/>
    <property type="match status" value="1"/>
</dbReference>
<comment type="subcellular location">
    <subcellularLocation>
        <location evidence="1">Cell membrane</location>
        <topology evidence="1">Multi-pass membrane protein</topology>
    </subcellularLocation>
</comment>
<dbReference type="InterPro" id="IPR050833">
    <property type="entry name" value="Poly_Biosynth_Transport"/>
</dbReference>